<evidence type="ECO:0000256" key="1">
    <source>
        <dbReference type="SAM" id="Coils"/>
    </source>
</evidence>
<keyword evidence="1" id="KW-0175">Coiled coil</keyword>
<dbReference type="Proteomes" id="UP001369815">
    <property type="component" value="Unassembled WGS sequence"/>
</dbReference>
<proteinExistence type="predicted"/>
<comment type="caution">
    <text evidence="3">The sequence shown here is derived from an EMBL/GenBank/DDBJ whole genome shotgun (WGS) entry which is preliminary data.</text>
</comment>
<feature type="region of interest" description="Disordered" evidence="2">
    <location>
        <begin position="1"/>
        <end position="34"/>
    </location>
</feature>
<reference evidence="3 4" key="1">
    <citation type="journal article" date="2024" name="Front Chem Biol">
        <title>Unveiling the potential of Daldinia eschscholtzii MFLUCC 19-0629 through bioactivity and bioinformatics studies for enhanced sustainable agriculture production.</title>
        <authorList>
            <person name="Brooks S."/>
            <person name="Weaver J.A."/>
            <person name="Klomchit A."/>
            <person name="Alharthi S.A."/>
            <person name="Onlamun T."/>
            <person name="Nurani R."/>
            <person name="Vong T.K."/>
            <person name="Alberti F."/>
            <person name="Greco C."/>
        </authorList>
    </citation>
    <scope>NUCLEOTIDE SEQUENCE [LARGE SCALE GENOMIC DNA]</scope>
    <source>
        <strain evidence="3">MFLUCC 19-0629</strain>
    </source>
</reference>
<feature type="region of interest" description="Disordered" evidence="2">
    <location>
        <begin position="288"/>
        <end position="339"/>
    </location>
</feature>
<feature type="compositionally biased region" description="Gly residues" evidence="2">
    <location>
        <begin position="554"/>
        <end position="572"/>
    </location>
</feature>
<name>A0AAX6MSS8_9PEZI</name>
<protein>
    <submittedName>
        <fullName evidence="3">Uncharacterized protein</fullName>
    </submittedName>
</protein>
<evidence type="ECO:0000256" key="2">
    <source>
        <dbReference type="SAM" id="MobiDB-lite"/>
    </source>
</evidence>
<gene>
    <name evidence="3" type="ORF">Daesc_003363</name>
</gene>
<keyword evidence="4" id="KW-1185">Reference proteome</keyword>
<feature type="compositionally biased region" description="Polar residues" evidence="2">
    <location>
        <begin position="1"/>
        <end position="26"/>
    </location>
</feature>
<feature type="compositionally biased region" description="Basic and acidic residues" evidence="2">
    <location>
        <begin position="619"/>
        <end position="635"/>
    </location>
</feature>
<feature type="region of interest" description="Disordered" evidence="2">
    <location>
        <begin position="552"/>
        <end position="640"/>
    </location>
</feature>
<evidence type="ECO:0000313" key="4">
    <source>
        <dbReference type="Proteomes" id="UP001369815"/>
    </source>
</evidence>
<accession>A0AAX6MSS8</accession>
<feature type="compositionally biased region" description="Basic and acidic residues" evidence="2">
    <location>
        <begin position="308"/>
        <end position="317"/>
    </location>
</feature>
<organism evidence="3 4">
    <name type="scientific">Daldinia eschscholtzii</name>
    <dbReference type="NCBI Taxonomy" id="292717"/>
    <lineage>
        <taxon>Eukaryota</taxon>
        <taxon>Fungi</taxon>
        <taxon>Dikarya</taxon>
        <taxon>Ascomycota</taxon>
        <taxon>Pezizomycotina</taxon>
        <taxon>Sordariomycetes</taxon>
        <taxon>Xylariomycetidae</taxon>
        <taxon>Xylariales</taxon>
        <taxon>Hypoxylaceae</taxon>
        <taxon>Daldinia</taxon>
    </lineage>
</organism>
<sequence length="741" mass="83939">MSSSVVGSDPTTNPARGSTPVTSPVGSPTGPGTYPHSETLTARFEWIESAGLYGFTDHDVNGYHSAAPYFLHLYTRLLQLIPETALAMQKPDGHNERALLSREVKFLEICHEFVRDNAEELFKTKDFHYKLWARVEEFSRQGITSFDNRMSRHITRMSFVLGDHAPPPSESWEGDTLPSHGRFVRAYNEFLELDDRPLRNDVDRRFLMFLSQEVLGQALLGLRMPMVSLSVQENLFLEGARPTYVDFPYGSDEWLYGLGERPGVLELRRKIGGPITPEQEERIKKAKAIKNTEEPKQPNNPKQPTDPKQPEDSTRPKESRKRPATYVPIQRDPKRPRAIDNYTITNDNIDADIQDIYSTAKFLDISNKPDIARLLNPTAENREDTLNAYESELHKVLRQCRLNIYKPETPPQTQAERDRLMRQIENQIPRLRDEIHKKSDMITSASKLKEARVAAFTLKFIRTLHMKLLLASDPPPSVSQMRHALRDRLDDWILHEQAWNAADEKAIKHIRPGFAGKKNWLMKFVDARNQNIQSWWTLRDQLDEAIREEALSGVGAGGNDGGNGGGGGGGGGEAREQAKTGEAQPADNQPVEGQPAKGQPVDSPPADNQPADNPPAPAEETKQAEGPKEPKEPKRAPLYWLEPRKAPTTVYFDEREEARREERARARAMERLLGPPSPGESYLDEERYRLEDEFSAKLAAAFPAHGGPPAHETIPRETVYDKIIYMFVMTHWRYFAGIAII</sequence>
<dbReference type="AlphaFoldDB" id="A0AAX6MSS8"/>
<evidence type="ECO:0000313" key="3">
    <source>
        <dbReference type="EMBL" id="KAK6955720.1"/>
    </source>
</evidence>
<feature type="coiled-coil region" evidence="1">
    <location>
        <begin position="379"/>
        <end position="441"/>
    </location>
</feature>
<dbReference type="EMBL" id="JBANMG010000003">
    <property type="protein sequence ID" value="KAK6955720.1"/>
    <property type="molecule type" value="Genomic_DNA"/>
</dbReference>